<dbReference type="InterPro" id="IPR045865">
    <property type="entry name" value="ACT-like_dom_sf"/>
</dbReference>
<dbReference type="CDD" id="cd04905">
    <property type="entry name" value="ACT_CM-PDT"/>
    <property type="match status" value="1"/>
</dbReference>
<accession>A0A4R1PYH7</accession>
<feature type="domain" description="Prephenate dehydratase" evidence="11">
    <location>
        <begin position="10"/>
        <end position="187"/>
    </location>
</feature>
<evidence type="ECO:0000313" key="14">
    <source>
        <dbReference type="Proteomes" id="UP000295063"/>
    </source>
</evidence>
<comment type="pathway">
    <text evidence="1 10">Amino-acid biosynthesis; L-phenylalanine biosynthesis; phenylpyruvate from prephenate: step 1/1.</text>
</comment>
<dbReference type="GO" id="GO:0005737">
    <property type="term" value="C:cytoplasm"/>
    <property type="evidence" value="ECO:0007669"/>
    <property type="project" value="TreeGrafter"/>
</dbReference>
<gene>
    <name evidence="10" type="primary">pheA</name>
    <name evidence="13" type="ORF">EV210_10876</name>
</gene>
<dbReference type="UniPathway" id="UPA00121">
    <property type="reaction ID" value="UER00345"/>
</dbReference>
<dbReference type="Gene3D" id="3.30.70.260">
    <property type="match status" value="1"/>
</dbReference>
<organism evidence="13 14">
    <name type="scientific">Anaerospora hongkongensis</name>
    <dbReference type="NCBI Taxonomy" id="244830"/>
    <lineage>
        <taxon>Bacteria</taxon>
        <taxon>Bacillati</taxon>
        <taxon>Bacillota</taxon>
        <taxon>Negativicutes</taxon>
        <taxon>Selenomonadales</taxon>
        <taxon>Sporomusaceae</taxon>
        <taxon>Anaerospora</taxon>
    </lineage>
</organism>
<dbReference type="Pfam" id="PF01842">
    <property type="entry name" value="ACT"/>
    <property type="match status" value="1"/>
</dbReference>
<dbReference type="RefSeq" id="WP_132081077.1">
    <property type="nucleotide sequence ID" value="NZ_SLUI01000008.1"/>
</dbReference>
<comment type="caution">
    <text evidence="13">The sequence shown here is derived from an EMBL/GenBank/DDBJ whole genome shotgun (WGS) entry which is preliminary data.</text>
</comment>
<dbReference type="GO" id="GO:0004664">
    <property type="term" value="F:prephenate dehydratase activity"/>
    <property type="evidence" value="ECO:0007669"/>
    <property type="project" value="UniProtKB-UniRule"/>
</dbReference>
<dbReference type="EC" id="4.2.1.51" evidence="2 10"/>
<evidence type="ECO:0000256" key="10">
    <source>
        <dbReference type="RuleBase" id="RU361254"/>
    </source>
</evidence>
<dbReference type="InterPro" id="IPR001086">
    <property type="entry name" value="Preph_deHydtase"/>
</dbReference>
<name>A0A4R1PYH7_9FIRM</name>
<dbReference type="PANTHER" id="PTHR21022">
    <property type="entry name" value="PREPHENATE DEHYDRATASE P PROTEIN"/>
    <property type="match status" value="1"/>
</dbReference>
<sequence>MLKQECEEKTVAYLGPRGTYSEEVAYQIHTGNQVLFTAYSSIDAAIMSVVNGVSDECVVPVENSLEGSVTITLDTLALVENLFIIRESTHAIRHNLLVNPQNGPVEVIVSHSQALAQCRSYLQEHYPSAQVKAVQSTAEAACCVASGMPNHAAIGSLRAAKLYELDVAAAGIQDNSYNSTRFLVLGRKPAVLQKEPHKTSIVCQIDGKKPGSLCEILQEFARRNVNLTRIESRPARTQMGAYIFFLDLDGSLADYEVFAAVKAVQEKSIWFKSFGSYPVVDTSQPNGERL</sequence>
<dbReference type="Pfam" id="PF00800">
    <property type="entry name" value="PDT"/>
    <property type="match status" value="1"/>
</dbReference>
<evidence type="ECO:0000256" key="7">
    <source>
        <dbReference type="ARBA" id="ARBA00023239"/>
    </source>
</evidence>
<dbReference type="InterPro" id="IPR018528">
    <property type="entry name" value="Preph_deHydtase_CS"/>
</dbReference>
<evidence type="ECO:0000256" key="2">
    <source>
        <dbReference type="ARBA" id="ARBA00013147"/>
    </source>
</evidence>
<dbReference type="OrthoDB" id="9802281at2"/>
<keyword evidence="5 10" id="KW-0057">Aromatic amino acid biosynthesis</keyword>
<dbReference type="InterPro" id="IPR002912">
    <property type="entry name" value="ACT_dom"/>
</dbReference>
<evidence type="ECO:0000256" key="4">
    <source>
        <dbReference type="ARBA" id="ARBA00022605"/>
    </source>
</evidence>
<dbReference type="Proteomes" id="UP000295063">
    <property type="component" value="Unassembled WGS sequence"/>
</dbReference>
<proteinExistence type="predicted"/>
<dbReference type="PROSITE" id="PS51671">
    <property type="entry name" value="ACT"/>
    <property type="match status" value="1"/>
</dbReference>
<dbReference type="GO" id="GO:0009094">
    <property type="term" value="P:L-phenylalanine biosynthetic process"/>
    <property type="evidence" value="ECO:0007669"/>
    <property type="project" value="UniProtKB-UniPathway"/>
</dbReference>
<keyword evidence="7 10" id="KW-0456">Lyase</keyword>
<evidence type="ECO:0000256" key="9">
    <source>
        <dbReference type="PIRSR" id="PIRSR001500-2"/>
    </source>
</evidence>
<comment type="catalytic activity">
    <reaction evidence="8 10">
        <text>prephenate + H(+) = 3-phenylpyruvate + CO2 + H2O</text>
        <dbReference type="Rhea" id="RHEA:21648"/>
        <dbReference type="ChEBI" id="CHEBI:15377"/>
        <dbReference type="ChEBI" id="CHEBI:15378"/>
        <dbReference type="ChEBI" id="CHEBI:16526"/>
        <dbReference type="ChEBI" id="CHEBI:18005"/>
        <dbReference type="ChEBI" id="CHEBI:29934"/>
        <dbReference type="EC" id="4.2.1.51"/>
    </reaction>
</comment>
<dbReference type="PANTHER" id="PTHR21022:SF19">
    <property type="entry name" value="PREPHENATE DEHYDRATASE-RELATED"/>
    <property type="match status" value="1"/>
</dbReference>
<dbReference type="NCBIfam" id="NF008865">
    <property type="entry name" value="PRK11898.1"/>
    <property type="match status" value="1"/>
</dbReference>
<dbReference type="InterPro" id="IPR008242">
    <property type="entry name" value="Chor_mutase/pphenate_deHydtase"/>
</dbReference>
<protein>
    <recommendedName>
        <fullName evidence="3 10">Prephenate dehydratase</fullName>
        <shortName evidence="10">PDT</shortName>
        <ecNumber evidence="2 10">4.2.1.51</ecNumber>
    </recommendedName>
</protein>
<evidence type="ECO:0000259" key="11">
    <source>
        <dbReference type="PROSITE" id="PS51171"/>
    </source>
</evidence>
<keyword evidence="4 10" id="KW-0028">Amino-acid biosynthesis</keyword>
<dbReference type="EMBL" id="SLUI01000008">
    <property type="protein sequence ID" value="TCL36438.1"/>
    <property type="molecule type" value="Genomic_DNA"/>
</dbReference>
<evidence type="ECO:0000256" key="6">
    <source>
        <dbReference type="ARBA" id="ARBA00023222"/>
    </source>
</evidence>
<reference evidence="13 14" key="1">
    <citation type="submission" date="2019-03" db="EMBL/GenBank/DDBJ databases">
        <title>Genomic Encyclopedia of Type Strains, Phase IV (KMG-IV): sequencing the most valuable type-strain genomes for metagenomic binning, comparative biology and taxonomic classification.</title>
        <authorList>
            <person name="Goeker M."/>
        </authorList>
    </citation>
    <scope>NUCLEOTIDE SEQUENCE [LARGE SCALE GENOMIC DNA]</scope>
    <source>
        <strain evidence="13 14">DSM 15969</strain>
    </source>
</reference>
<evidence type="ECO:0000256" key="1">
    <source>
        <dbReference type="ARBA" id="ARBA00004741"/>
    </source>
</evidence>
<keyword evidence="6 10" id="KW-0584">Phenylalanine biosynthesis</keyword>
<evidence type="ECO:0000256" key="5">
    <source>
        <dbReference type="ARBA" id="ARBA00023141"/>
    </source>
</evidence>
<dbReference type="AlphaFoldDB" id="A0A4R1PYH7"/>
<evidence type="ECO:0000259" key="12">
    <source>
        <dbReference type="PROSITE" id="PS51671"/>
    </source>
</evidence>
<evidence type="ECO:0000256" key="3">
    <source>
        <dbReference type="ARBA" id="ARBA00021872"/>
    </source>
</evidence>
<evidence type="ECO:0000256" key="8">
    <source>
        <dbReference type="ARBA" id="ARBA00047848"/>
    </source>
</evidence>
<dbReference type="CDD" id="cd13633">
    <property type="entry name" value="PBP2_Sa-PDT_like"/>
    <property type="match status" value="1"/>
</dbReference>
<evidence type="ECO:0000313" key="13">
    <source>
        <dbReference type="EMBL" id="TCL36438.1"/>
    </source>
</evidence>
<dbReference type="SUPFAM" id="SSF55021">
    <property type="entry name" value="ACT-like"/>
    <property type="match status" value="1"/>
</dbReference>
<feature type="site" description="Essential for prephenate dehydratase activity" evidence="9">
    <location>
        <position position="180"/>
    </location>
</feature>
<dbReference type="PROSITE" id="PS00858">
    <property type="entry name" value="PREPHENATE_DEHYDR_2"/>
    <property type="match status" value="1"/>
</dbReference>
<dbReference type="SUPFAM" id="SSF53850">
    <property type="entry name" value="Periplasmic binding protein-like II"/>
    <property type="match status" value="1"/>
</dbReference>
<dbReference type="PROSITE" id="PS51171">
    <property type="entry name" value="PREPHENATE_DEHYDR_3"/>
    <property type="match status" value="1"/>
</dbReference>
<keyword evidence="14" id="KW-1185">Reference proteome</keyword>
<dbReference type="PIRSF" id="PIRSF001500">
    <property type="entry name" value="Chor_mut_pdt_Ppr"/>
    <property type="match status" value="1"/>
</dbReference>
<feature type="domain" description="ACT" evidence="12">
    <location>
        <begin position="201"/>
        <end position="284"/>
    </location>
</feature>
<dbReference type="Gene3D" id="3.40.190.10">
    <property type="entry name" value="Periplasmic binding protein-like II"/>
    <property type="match status" value="2"/>
</dbReference>